<keyword evidence="7" id="KW-0677">Repeat</keyword>
<gene>
    <name evidence="11" type="ORF">AA309_23615</name>
</gene>
<keyword evidence="4" id="KW-0964">Secreted</keyword>
<keyword evidence="8" id="KW-0378">Hydrolase</keyword>
<dbReference type="OrthoDB" id="223957at2"/>
<keyword evidence="9" id="KW-0862">Zinc</keyword>
<evidence type="ECO:0000256" key="8">
    <source>
        <dbReference type="ARBA" id="ARBA00022801"/>
    </source>
</evidence>
<dbReference type="PATRIC" id="fig|1225564.3.peg.6142"/>
<dbReference type="SMART" id="SM00235">
    <property type="entry name" value="ZnMc"/>
    <property type="match status" value="1"/>
</dbReference>
<dbReference type="InterPro" id="IPR001343">
    <property type="entry name" value="Hemolysn_Ca-bd"/>
</dbReference>
<dbReference type="InterPro" id="IPR018511">
    <property type="entry name" value="Hemolysin-typ_Ca-bd_CS"/>
</dbReference>
<dbReference type="Pfam" id="PF00413">
    <property type="entry name" value="Peptidase_M10"/>
    <property type="match status" value="1"/>
</dbReference>
<comment type="cofactor">
    <cofactor evidence="1">
        <name>Ca(2+)</name>
        <dbReference type="ChEBI" id="CHEBI:29108"/>
    </cofactor>
</comment>
<dbReference type="Pfam" id="PF00353">
    <property type="entry name" value="HemolysinCabind"/>
    <property type="match status" value="1"/>
</dbReference>
<evidence type="ECO:0000259" key="10">
    <source>
        <dbReference type="SMART" id="SM00235"/>
    </source>
</evidence>
<dbReference type="SUPFAM" id="SSF51120">
    <property type="entry name" value="beta-Roll"/>
    <property type="match status" value="1"/>
</dbReference>
<sequence length="473" mass="50503">MPSTSSIATTSNTYINALLGDEKWATNSLTYSFPMSSAYYGDPYGSSEPVDNFGVFLSGQQAAARAALKLYSSVANLTFTAITETSYQHADLRFARSDKPGTAWAYFPSTHEAGGDVWVNNSSRIYDAPRKGNYAYLTIVHEIGHALGLEHPHEGSTIMPLSRDSMEYTVMSYRSYTGASLSSGYVNETWGYSQSLMMYDIAAIQHLYGANYATNSTNTTYAWSPATGELLVNGVRQGAPGGNRILQTVWDGGGADTYDFTQYTTGVQVNLAPGTWTITSTAQRAKLKWDGTKLAAGNIANALLYNGDTRSLIENAWGGSGSDTLKGNSGNNTLKGNAGNDVLYGYTGNDALVGGSGNDKMIGQTGQDRMYGNSGADTFIFSAVSDSPTLARDAIYDFKRGEDHIDLRSIDANTLITGNQAFTFIGQTAFTAKAGQLRFSGGVLSADVNGDKSADFAATMVGLTSMASSDFYL</sequence>
<dbReference type="GO" id="GO:0005509">
    <property type="term" value="F:calcium ion binding"/>
    <property type="evidence" value="ECO:0007669"/>
    <property type="project" value="InterPro"/>
</dbReference>
<dbReference type="GO" id="GO:0006508">
    <property type="term" value="P:proteolysis"/>
    <property type="evidence" value="ECO:0007669"/>
    <property type="project" value="UniProtKB-KW"/>
</dbReference>
<dbReference type="GO" id="GO:0008270">
    <property type="term" value="F:zinc ion binding"/>
    <property type="evidence" value="ECO:0007669"/>
    <property type="project" value="InterPro"/>
</dbReference>
<dbReference type="InterPro" id="IPR013858">
    <property type="entry name" value="Peptidase_M10B_C"/>
</dbReference>
<keyword evidence="12" id="KW-1185">Reference proteome</keyword>
<dbReference type="PANTHER" id="PTHR38340">
    <property type="entry name" value="S-LAYER PROTEIN"/>
    <property type="match status" value="1"/>
</dbReference>
<dbReference type="GO" id="GO:0004222">
    <property type="term" value="F:metalloendopeptidase activity"/>
    <property type="evidence" value="ECO:0007669"/>
    <property type="project" value="InterPro"/>
</dbReference>
<dbReference type="GO" id="GO:0005615">
    <property type="term" value="C:extracellular space"/>
    <property type="evidence" value="ECO:0007669"/>
    <property type="project" value="InterPro"/>
</dbReference>
<protein>
    <recommendedName>
        <fullName evidence="10">Peptidase metallopeptidase domain-containing protein</fullName>
    </recommendedName>
</protein>
<dbReference type="InterPro" id="IPR050557">
    <property type="entry name" value="RTX_toxin/Mannuronan_C5-epim"/>
</dbReference>
<dbReference type="PROSITE" id="PS00330">
    <property type="entry name" value="HEMOLYSIN_CALCIUM"/>
    <property type="match status" value="1"/>
</dbReference>
<evidence type="ECO:0000256" key="2">
    <source>
        <dbReference type="ARBA" id="ARBA00004613"/>
    </source>
</evidence>
<dbReference type="InterPro" id="IPR034033">
    <property type="entry name" value="Serralysin-like"/>
</dbReference>
<dbReference type="InterPro" id="IPR001818">
    <property type="entry name" value="Pept_M10_metallopeptidase"/>
</dbReference>
<evidence type="ECO:0000256" key="5">
    <source>
        <dbReference type="ARBA" id="ARBA00022670"/>
    </source>
</evidence>
<reference evidence="11 12" key="1">
    <citation type="submission" date="2015-05" db="EMBL/GenBank/DDBJ databases">
        <title>Draft genome sequence of Microvirga vignae strain BR3299, a novel nitrogen fixing bacteria isolated from Brazil semi-aired region.</title>
        <authorList>
            <person name="Zilli J.E."/>
            <person name="Passos S.R."/>
            <person name="Leite J."/>
            <person name="Baldani J.I."/>
            <person name="Xavier G.R."/>
            <person name="Rumjaneck N.G."/>
            <person name="Simoes-Araujo J.L."/>
        </authorList>
    </citation>
    <scope>NUCLEOTIDE SEQUENCE [LARGE SCALE GENOMIC DNA]</scope>
    <source>
        <strain evidence="11 12">BR3299</strain>
    </source>
</reference>
<proteinExistence type="inferred from homology"/>
<dbReference type="InterPro" id="IPR006026">
    <property type="entry name" value="Peptidase_Metallo"/>
</dbReference>
<dbReference type="Gene3D" id="2.150.10.10">
    <property type="entry name" value="Serralysin-like metalloprotease, C-terminal"/>
    <property type="match status" value="1"/>
</dbReference>
<comment type="caution">
    <text evidence="11">The sequence shown here is derived from an EMBL/GenBank/DDBJ whole genome shotgun (WGS) entry which is preliminary data.</text>
</comment>
<dbReference type="Proteomes" id="UP000035489">
    <property type="component" value="Unassembled WGS sequence"/>
</dbReference>
<keyword evidence="6" id="KW-0479">Metal-binding</keyword>
<comment type="subcellular location">
    <subcellularLocation>
        <location evidence="2">Secreted</location>
    </subcellularLocation>
</comment>
<dbReference type="Gene3D" id="3.40.390.10">
    <property type="entry name" value="Collagenase (Catalytic Domain)"/>
    <property type="match status" value="1"/>
</dbReference>
<evidence type="ECO:0000256" key="7">
    <source>
        <dbReference type="ARBA" id="ARBA00022737"/>
    </source>
</evidence>
<dbReference type="PANTHER" id="PTHR38340:SF1">
    <property type="entry name" value="S-LAYER PROTEIN"/>
    <property type="match status" value="1"/>
</dbReference>
<organism evidence="11 12">
    <name type="scientific">Microvirga vignae</name>
    <dbReference type="NCBI Taxonomy" id="1225564"/>
    <lineage>
        <taxon>Bacteria</taxon>
        <taxon>Pseudomonadati</taxon>
        <taxon>Pseudomonadota</taxon>
        <taxon>Alphaproteobacteria</taxon>
        <taxon>Hyphomicrobiales</taxon>
        <taxon>Methylobacteriaceae</taxon>
        <taxon>Microvirga</taxon>
    </lineage>
</organism>
<dbReference type="SUPFAM" id="SSF55486">
    <property type="entry name" value="Metalloproteases ('zincins'), catalytic domain"/>
    <property type="match status" value="1"/>
</dbReference>
<keyword evidence="5" id="KW-0645">Protease</keyword>
<dbReference type="EMBL" id="LCYG01000066">
    <property type="protein sequence ID" value="KLK90791.1"/>
    <property type="molecule type" value="Genomic_DNA"/>
</dbReference>
<dbReference type="RefSeq" id="WP_047191488.1">
    <property type="nucleotide sequence ID" value="NZ_LCYG01000066.1"/>
</dbReference>
<evidence type="ECO:0000256" key="4">
    <source>
        <dbReference type="ARBA" id="ARBA00022525"/>
    </source>
</evidence>
<evidence type="ECO:0000256" key="3">
    <source>
        <dbReference type="ARBA" id="ARBA00009490"/>
    </source>
</evidence>
<feature type="domain" description="Peptidase metallopeptidase" evidence="10">
    <location>
        <begin position="27"/>
        <end position="210"/>
    </location>
</feature>
<dbReference type="CDD" id="cd04277">
    <property type="entry name" value="ZnMc_serralysin_like"/>
    <property type="match status" value="1"/>
</dbReference>
<evidence type="ECO:0000256" key="9">
    <source>
        <dbReference type="ARBA" id="ARBA00022833"/>
    </source>
</evidence>
<dbReference type="InterPro" id="IPR024079">
    <property type="entry name" value="MetalloPept_cat_dom_sf"/>
</dbReference>
<dbReference type="PRINTS" id="PR00313">
    <property type="entry name" value="CABNDNGRPT"/>
</dbReference>
<evidence type="ECO:0000256" key="1">
    <source>
        <dbReference type="ARBA" id="ARBA00001913"/>
    </source>
</evidence>
<evidence type="ECO:0000313" key="12">
    <source>
        <dbReference type="Proteomes" id="UP000035489"/>
    </source>
</evidence>
<dbReference type="STRING" id="1225564.AA309_23615"/>
<evidence type="ECO:0000313" key="11">
    <source>
        <dbReference type="EMBL" id="KLK90791.1"/>
    </source>
</evidence>
<dbReference type="Pfam" id="PF08548">
    <property type="entry name" value="Peptidase_M10_C"/>
    <property type="match status" value="2"/>
</dbReference>
<accession>A0A0H1R7M9</accession>
<comment type="similarity">
    <text evidence="3">Belongs to the peptidase M10B family.</text>
</comment>
<dbReference type="GO" id="GO:0031012">
    <property type="term" value="C:extracellular matrix"/>
    <property type="evidence" value="ECO:0007669"/>
    <property type="project" value="InterPro"/>
</dbReference>
<evidence type="ECO:0000256" key="6">
    <source>
        <dbReference type="ARBA" id="ARBA00022723"/>
    </source>
</evidence>
<name>A0A0H1R7M9_9HYPH</name>
<dbReference type="AlphaFoldDB" id="A0A0H1R7M9"/>
<dbReference type="InterPro" id="IPR011049">
    <property type="entry name" value="Serralysin-like_metalloprot_C"/>
</dbReference>